<dbReference type="GO" id="GO:0003677">
    <property type="term" value="F:DNA binding"/>
    <property type="evidence" value="ECO:0007669"/>
    <property type="project" value="UniProtKB-KW"/>
</dbReference>
<dbReference type="eggNOG" id="COG2390">
    <property type="taxonomic scope" value="Bacteria"/>
</dbReference>
<dbReference type="InterPro" id="IPR036388">
    <property type="entry name" value="WH-like_DNA-bd_sf"/>
</dbReference>
<dbReference type="InterPro" id="IPR051054">
    <property type="entry name" value="SorC_transcr_regulators"/>
</dbReference>
<name>C7XVF1_9LACO</name>
<dbReference type="GO" id="GO:0030246">
    <property type="term" value="F:carbohydrate binding"/>
    <property type="evidence" value="ECO:0007669"/>
    <property type="project" value="InterPro"/>
</dbReference>
<dbReference type="Proteomes" id="UP000003987">
    <property type="component" value="Unassembled WGS sequence"/>
</dbReference>
<keyword evidence="3" id="KW-0238">DNA-binding</keyword>
<proteinExistence type="inferred from homology"/>
<dbReference type="SUPFAM" id="SSF100950">
    <property type="entry name" value="NagB/RpiA/CoA transferase-like"/>
    <property type="match status" value="1"/>
</dbReference>
<dbReference type="InterPro" id="IPR007324">
    <property type="entry name" value="Sugar-bd_dom_put"/>
</dbReference>
<dbReference type="Gene3D" id="3.40.50.1360">
    <property type="match status" value="1"/>
</dbReference>
<evidence type="ECO:0000256" key="1">
    <source>
        <dbReference type="ARBA" id="ARBA00010466"/>
    </source>
</evidence>
<dbReference type="Gene3D" id="1.10.10.10">
    <property type="entry name" value="Winged helix-like DNA-binding domain superfamily/Winged helix DNA-binding domain"/>
    <property type="match status" value="1"/>
</dbReference>
<evidence type="ECO:0000313" key="7">
    <source>
        <dbReference type="Proteomes" id="UP000003987"/>
    </source>
</evidence>
<dbReference type="EMBL" id="GG698803">
    <property type="protein sequence ID" value="EEU30317.1"/>
    <property type="molecule type" value="Genomic_DNA"/>
</dbReference>
<feature type="domain" description="Sugar-binding" evidence="5">
    <location>
        <begin position="62"/>
        <end position="316"/>
    </location>
</feature>
<evidence type="ECO:0000313" key="6">
    <source>
        <dbReference type="EMBL" id="EEU30317.1"/>
    </source>
</evidence>
<accession>C7XVF1</accession>
<dbReference type="STRING" id="575594.HMPREF0501_00695"/>
<sequence>MVTTNKNAAQLKAAVTVSRLYYIDKISQTAIAKRLSLSRPTVSRLLQLAQDQNIVQITINNPFEQVSSLPQKLAQKYHLQKVLVADQVGDSYQSILNQIGELAANYLGTIVEDNDTIGLTWGTTMAAIAKYLQPSTKKNVQTVYLKGTVSNSSRNNYSSIITQQFNASFHTQTEILPVPVIFDNQKTRDLVLQDQFIKRIIKQGQDAQIALFTVGTTRPEAMLFQLGYFTQQQINFLETHAVGDVLSQFITKNGTIAAPKIAQRTVSLPLADLKHKRQSILVAGGIEKLPAIHAVLTGGYANVLITDLNNAEKLLKM</sequence>
<dbReference type="AlphaFoldDB" id="C7XVF1"/>
<evidence type="ECO:0000256" key="3">
    <source>
        <dbReference type="ARBA" id="ARBA00023125"/>
    </source>
</evidence>
<dbReference type="PANTHER" id="PTHR34294:SF1">
    <property type="entry name" value="TRANSCRIPTIONAL REGULATOR LSRR"/>
    <property type="match status" value="1"/>
</dbReference>
<organism evidence="6 7">
    <name type="scientific">Limosilactobacillus coleohominis 101-4-CHN</name>
    <dbReference type="NCBI Taxonomy" id="575594"/>
    <lineage>
        <taxon>Bacteria</taxon>
        <taxon>Bacillati</taxon>
        <taxon>Bacillota</taxon>
        <taxon>Bacilli</taxon>
        <taxon>Lactobacillales</taxon>
        <taxon>Lactobacillaceae</taxon>
        <taxon>Limosilactobacillus</taxon>
    </lineage>
</organism>
<keyword evidence="4" id="KW-0804">Transcription</keyword>
<comment type="similarity">
    <text evidence="1">Belongs to the SorC transcriptional regulatory family.</text>
</comment>
<dbReference type="OrthoDB" id="58802at2"/>
<dbReference type="RefSeq" id="WP_006916500.1">
    <property type="nucleotide sequence ID" value="NZ_GG698803.1"/>
</dbReference>
<protein>
    <submittedName>
        <fullName evidence="6">Deoxyribonucleoside regulator</fullName>
    </submittedName>
</protein>
<evidence type="ECO:0000256" key="2">
    <source>
        <dbReference type="ARBA" id="ARBA00023015"/>
    </source>
</evidence>
<dbReference type="InterPro" id="IPR037171">
    <property type="entry name" value="NagB/RpiA_transferase-like"/>
</dbReference>
<dbReference type="Pfam" id="PF04198">
    <property type="entry name" value="Sugar-bind"/>
    <property type="match status" value="1"/>
</dbReference>
<dbReference type="HOGENOM" id="CLU_054506_1_1_9"/>
<evidence type="ECO:0000256" key="4">
    <source>
        <dbReference type="ARBA" id="ARBA00023163"/>
    </source>
</evidence>
<keyword evidence="7" id="KW-1185">Reference proteome</keyword>
<gene>
    <name evidence="6" type="primary">deoR</name>
    <name evidence="6" type="ORF">HMPREF0501_00695</name>
</gene>
<reference evidence="6 7" key="1">
    <citation type="submission" date="2009-06" db="EMBL/GenBank/DDBJ databases">
        <title>The Genome Sequence of Lactobacillus coleohominis strain 101-4-CHN.</title>
        <authorList>
            <consortium name="The Broad Institute Genome Sequencing Platform"/>
            <person name="Ward D."/>
            <person name="Young S.K."/>
            <person name="Zeng Q."/>
            <person name="Koehrsen M."/>
            <person name="Alvarado L."/>
            <person name="Berlin A."/>
            <person name="Borenstein D."/>
            <person name="Chen Z."/>
            <person name="Engels R."/>
            <person name="Freedman E."/>
            <person name="Gellesch M."/>
            <person name="Goldberg J."/>
            <person name="Griggs A."/>
            <person name="Gujja S."/>
            <person name="Heiman D."/>
            <person name="Hepburn T."/>
            <person name="Howarth C."/>
            <person name="Jen D."/>
            <person name="Larson L."/>
            <person name="Lewis B."/>
            <person name="Mehta T."/>
            <person name="Park D."/>
            <person name="Pearson M."/>
            <person name="Roberts A."/>
            <person name="Saif S."/>
            <person name="Shea T."/>
            <person name="Shenoy N."/>
            <person name="Sisk P."/>
            <person name="Stolte C."/>
            <person name="Sykes S."/>
            <person name="Walk T."/>
            <person name="White J."/>
            <person name="Yandava C."/>
            <person name="Liu Y."/>
            <person name="Xu Q."/>
            <person name="Lander E."/>
            <person name="Nusbaum C."/>
            <person name="Galagan J."/>
            <person name="Birren B."/>
        </authorList>
    </citation>
    <scope>NUCLEOTIDE SEQUENCE [LARGE SCALE GENOMIC DNA]</scope>
    <source>
        <strain evidence="6 7">101-4-CHN</strain>
    </source>
</reference>
<keyword evidence="2" id="KW-0805">Transcription regulation</keyword>
<dbReference type="PANTHER" id="PTHR34294">
    <property type="entry name" value="TRANSCRIPTIONAL REGULATOR-RELATED"/>
    <property type="match status" value="1"/>
</dbReference>
<evidence type="ECO:0000259" key="5">
    <source>
        <dbReference type="Pfam" id="PF04198"/>
    </source>
</evidence>